<dbReference type="InterPro" id="IPR005907">
    <property type="entry name" value="G1P_thy_trans_s"/>
</dbReference>
<evidence type="ECO:0000313" key="13">
    <source>
        <dbReference type="EMBL" id="GGE39272.1"/>
    </source>
</evidence>
<keyword evidence="5" id="KW-0808">Transferase</keyword>
<comment type="similarity">
    <text evidence="2">Belongs to the glucose-1-phosphate thymidylyltransferase family.</text>
</comment>
<feature type="domain" description="Nucleotidyl transferase" evidence="12">
    <location>
        <begin position="2"/>
        <end position="235"/>
    </location>
</feature>
<protein>
    <recommendedName>
        <fullName evidence="4">Glucose-1-phosphate thymidylyltransferase</fullName>
        <ecNumber evidence="3">2.7.7.24</ecNumber>
    </recommendedName>
    <alternativeName>
        <fullName evidence="10">dTDP-glucose pyrophosphorylase</fullName>
    </alternativeName>
    <alternativeName>
        <fullName evidence="9">dTDP-glucose synthase</fullName>
    </alternativeName>
</protein>
<evidence type="ECO:0000256" key="2">
    <source>
        <dbReference type="ARBA" id="ARBA00010480"/>
    </source>
</evidence>
<proteinExistence type="inferred from homology"/>
<dbReference type="InterPro" id="IPR029044">
    <property type="entry name" value="Nucleotide-diphossugar_trans"/>
</dbReference>
<evidence type="ECO:0000256" key="9">
    <source>
        <dbReference type="ARBA" id="ARBA00032492"/>
    </source>
</evidence>
<comment type="caution">
    <text evidence="13">The sequence shown here is derived from an EMBL/GenBank/DDBJ whole genome shotgun (WGS) entry which is preliminary data.</text>
</comment>
<evidence type="ECO:0000256" key="8">
    <source>
        <dbReference type="ARBA" id="ARBA00022842"/>
    </source>
</evidence>
<accession>A0A8J2VUX0</accession>
<dbReference type="GO" id="GO:0008879">
    <property type="term" value="F:glucose-1-phosphate thymidylyltransferase activity"/>
    <property type="evidence" value="ECO:0007669"/>
    <property type="project" value="UniProtKB-EC"/>
</dbReference>
<keyword evidence="8" id="KW-0460">Magnesium</keyword>
<sequence>MKGIILAGGKGTRLAPFTKIINKHLLPVGPQPMIFWSIQKLREAGMTELLIVTNRKDYDDFYQILGKGDALGVHITYAFQREAGGIAEAVYLGKDFVNQERCVVLLGDNIFKEPLTQMIKTFKQQEAGAMVLLKEVSDPRRYGVAEVDEAQRRIKKIVEKPQRPLSRYCVTGAYLYDHQVFDLIEEVIPSSRGELEITDVNNLYIAKNELTYQLLHEWWIDAGTHDALFRANCLVYEEKVKASCEKMNEHIEGN</sequence>
<dbReference type="Pfam" id="PF00483">
    <property type="entry name" value="NTP_transferase"/>
    <property type="match status" value="1"/>
</dbReference>
<dbReference type="AlphaFoldDB" id="A0A8J2VUX0"/>
<comment type="catalytic activity">
    <reaction evidence="11">
        <text>dTTP + alpha-D-glucose 1-phosphate + H(+) = dTDP-alpha-D-glucose + diphosphate</text>
        <dbReference type="Rhea" id="RHEA:15225"/>
        <dbReference type="ChEBI" id="CHEBI:15378"/>
        <dbReference type="ChEBI" id="CHEBI:33019"/>
        <dbReference type="ChEBI" id="CHEBI:37568"/>
        <dbReference type="ChEBI" id="CHEBI:57477"/>
        <dbReference type="ChEBI" id="CHEBI:58601"/>
        <dbReference type="EC" id="2.7.7.24"/>
    </reaction>
</comment>
<evidence type="ECO:0000256" key="1">
    <source>
        <dbReference type="ARBA" id="ARBA00001946"/>
    </source>
</evidence>
<reference evidence="13" key="1">
    <citation type="journal article" date="2014" name="Int. J. Syst. Evol. Microbiol.">
        <title>Complete genome sequence of Corynebacterium casei LMG S-19264T (=DSM 44701T), isolated from a smear-ripened cheese.</title>
        <authorList>
            <consortium name="US DOE Joint Genome Institute (JGI-PGF)"/>
            <person name="Walter F."/>
            <person name="Albersmeier A."/>
            <person name="Kalinowski J."/>
            <person name="Ruckert C."/>
        </authorList>
    </citation>
    <scope>NUCLEOTIDE SEQUENCE</scope>
    <source>
        <strain evidence="13">CGMCC 1.15371</strain>
    </source>
</reference>
<evidence type="ECO:0000313" key="14">
    <source>
        <dbReference type="Proteomes" id="UP000628775"/>
    </source>
</evidence>
<evidence type="ECO:0000256" key="4">
    <source>
        <dbReference type="ARBA" id="ARBA00017654"/>
    </source>
</evidence>
<dbReference type="PANTHER" id="PTHR43532">
    <property type="entry name" value="GLUCOSE-1-PHOSPHATE THYMIDYLYLTRANSFERASE"/>
    <property type="match status" value="1"/>
</dbReference>
<name>A0A8J2VUX0_9BACL</name>
<organism evidence="13 14">
    <name type="scientific">Pullulanibacillus camelliae</name>
    <dbReference type="NCBI Taxonomy" id="1707096"/>
    <lineage>
        <taxon>Bacteria</taxon>
        <taxon>Bacillati</taxon>
        <taxon>Bacillota</taxon>
        <taxon>Bacilli</taxon>
        <taxon>Bacillales</taxon>
        <taxon>Sporolactobacillaceae</taxon>
        <taxon>Pullulanibacillus</taxon>
    </lineage>
</organism>
<evidence type="ECO:0000256" key="6">
    <source>
        <dbReference type="ARBA" id="ARBA00022695"/>
    </source>
</evidence>
<evidence type="ECO:0000256" key="11">
    <source>
        <dbReference type="ARBA" id="ARBA00049336"/>
    </source>
</evidence>
<dbReference type="RefSeq" id="WP_188692284.1">
    <property type="nucleotide sequence ID" value="NZ_BMIR01000006.1"/>
</dbReference>
<dbReference type="Proteomes" id="UP000628775">
    <property type="component" value="Unassembled WGS sequence"/>
</dbReference>
<evidence type="ECO:0000256" key="5">
    <source>
        <dbReference type="ARBA" id="ARBA00022679"/>
    </source>
</evidence>
<evidence type="ECO:0000256" key="7">
    <source>
        <dbReference type="ARBA" id="ARBA00022723"/>
    </source>
</evidence>
<dbReference type="PANTHER" id="PTHR43532:SF1">
    <property type="entry name" value="GLUCOSE-1-PHOSPHATE THYMIDYLYLTRANSFERASE 1"/>
    <property type="match status" value="1"/>
</dbReference>
<evidence type="ECO:0000256" key="10">
    <source>
        <dbReference type="ARBA" id="ARBA00032598"/>
    </source>
</evidence>
<gene>
    <name evidence="13" type="primary">rmlA</name>
    <name evidence="13" type="ORF">GCM10011391_17570</name>
</gene>
<keyword evidence="6" id="KW-0548">Nucleotidyltransferase</keyword>
<dbReference type="EMBL" id="BMIR01000006">
    <property type="protein sequence ID" value="GGE39272.1"/>
    <property type="molecule type" value="Genomic_DNA"/>
</dbReference>
<dbReference type="Gene3D" id="3.90.550.10">
    <property type="entry name" value="Spore Coat Polysaccharide Biosynthesis Protein SpsA, Chain A"/>
    <property type="match status" value="1"/>
</dbReference>
<dbReference type="InterPro" id="IPR005835">
    <property type="entry name" value="NTP_transferase_dom"/>
</dbReference>
<keyword evidence="7" id="KW-0479">Metal-binding</keyword>
<keyword evidence="14" id="KW-1185">Reference proteome</keyword>
<dbReference type="EC" id="2.7.7.24" evidence="3"/>
<evidence type="ECO:0000259" key="12">
    <source>
        <dbReference type="Pfam" id="PF00483"/>
    </source>
</evidence>
<dbReference type="GO" id="GO:0046872">
    <property type="term" value="F:metal ion binding"/>
    <property type="evidence" value="ECO:0007669"/>
    <property type="project" value="UniProtKB-KW"/>
</dbReference>
<comment type="cofactor">
    <cofactor evidence="1">
        <name>Mg(2+)</name>
        <dbReference type="ChEBI" id="CHEBI:18420"/>
    </cofactor>
</comment>
<reference evidence="13" key="2">
    <citation type="submission" date="2020-09" db="EMBL/GenBank/DDBJ databases">
        <authorList>
            <person name="Sun Q."/>
            <person name="Zhou Y."/>
        </authorList>
    </citation>
    <scope>NUCLEOTIDE SEQUENCE</scope>
    <source>
        <strain evidence="13">CGMCC 1.15371</strain>
    </source>
</reference>
<dbReference type="SUPFAM" id="SSF53448">
    <property type="entry name" value="Nucleotide-diphospho-sugar transferases"/>
    <property type="match status" value="1"/>
</dbReference>
<evidence type="ECO:0000256" key="3">
    <source>
        <dbReference type="ARBA" id="ARBA00012461"/>
    </source>
</evidence>